<evidence type="ECO:0000313" key="2">
    <source>
        <dbReference type="EMBL" id="RMU83297.1"/>
    </source>
</evidence>
<name>A0A7Z6URL2_PSESH</name>
<feature type="domain" description="Xylose isomerase-like TIM barrel" evidence="1">
    <location>
        <begin position="31"/>
        <end position="232"/>
    </location>
</feature>
<dbReference type="AlphaFoldDB" id="A0A7Z6URL2"/>
<dbReference type="EMBL" id="RBUI01000179">
    <property type="protein sequence ID" value="RMU83297.1"/>
    <property type="molecule type" value="Genomic_DNA"/>
</dbReference>
<dbReference type="Pfam" id="PF01261">
    <property type="entry name" value="AP_endonuc_2"/>
    <property type="match status" value="1"/>
</dbReference>
<dbReference type="InterPro" id="IPR036237">
    <property type="entry name" value="Xyl_isomerase-like_sf"/>
</dbReference>
<evidence type="ECO:0000313" key="3">
    <source>
        <dbReference type="Proteomes" id="UP000267078"/>
    </source>
</evidence>
<dbReference type="SUPFAM" id="SSF51658">
    <property type="entry name" value="Xylose isomerase-like"/>
    <property type="match status" value="1"/>
</dbReference>
<dbReference type="InterPro" id="IPR013022">
    <property type="entry name" value="Xyl_isomerase-like_TIM-brl"/>
</dbReference>
<comment type="caution">
    <text evidence="2">The sequence shown here is derived from an EMBL/GenBank/DDBJ whole genome shotgun (WGS) entry which is preliminary data.</text>
</comment>
<organism evidence="2 3">
    <name type="scientific">Pseudomonas savastanoi pv. phaseolicola</name>
    <name type="common">Pseudomonas syringae pv. phaseolicola</name>
    <dbReference type="NCBI Taxonomy" id="319"/>
    <lineage>
        <taxon>Bacteria</taxon>
        <taxon>Pseudomonadati</taxon>
        <taxon>Pseudomonadota</taxon>
        <taxon>Gammaproteobacteria</taxon>
        <taxon>Pseudomonadales</taxon>
        <taxon>Pseudomonadaceae</taxon>
        <taxon>Pseudomonas</taxon>
    </lineage>
</organism>
<reference evidence="2 3" key="1">
    <citation type="submission" date="2018-08" db="EMBL/GenBank/DDBJ databases">
        <title>Recombination of ecologically and evolutionarily significant loci maintains genetic cohesion in the Pseudomonas syringae species complex.</title>
        <authorList>
            <person name="Dillon M."/>
            <person name="Thakur S."/>
            <person name="Almeida R.N.D."/>
            <person name="Weir B.S."/>
            <person name="Guttman D.S."/>
        </authorList>
    </citation>
    <scope>NUCLEOTIDE SEQUENCE [LARGE SCALE GENOMIC DNA]</scope>
    <source>
        <strain evidence="2 3">1449B</strain>
    </source>
</reference>
<dbReference type="SUPFAM" id="SSF52540">
    <property type="entry name" value="P-loop containing nucleoside triphosphate hydrolases"/>
    <property type="match status" value="1"/>
</dbReference>
<dbReference type="Proteomes" id="UP000267078">
    <property type="component" value="Unassembled WGS sequence"/>
</dbReference>
<proteinExistence type="predicted"/>
<accession>A0A7Z6URL2</accession>
<dbReference type="Gene3D" id="3.40.50.300">
    <property type="entry name" value="P-loop containing nucleotide triphosphate hydrolases"/>
    <property type="match status" value="1"/>
</dbReference>
<dbReference type="InterPro" id="IPR027417">
    <property type="entry name" value="P-loop_NTPase"/>
</dbReference>
<dbReference type="PANTHER" id="PTHR12110">
    <property type="entry name" value="HYDROXYPYRUVATE ISOMERASE"/>
    <property type="match status" value="1"/>
</dbReference>
<dbReference type="PANTHER" id="PTHR12110:SF41">
    <property type="entry name" value="INOSOSE DEHYDRATASE"/>
    <property type="match status" value="1"/>
</dbReference>
<gene>
    <name evidence="2" type="ORF">ALP21_200229</name>
</gene>
<dbReference type="Gene3D" id="3.20.20.150">
    <property type="entry name" value="Divalent-metal-dependent TIM barrel enzymes"/>
    <property type="match status" value="1"/>
</dbReference>
<protein>
    <recommendedName>
        <fullName evidence="1">Xylose isomerase-like TIM barrel domain-containing protein</fullName>
    </recommendedName>
</protein>
<sequence length="502" mass="56440">MTIHISTAPCCWGVDDLKNPFLPAWRDVLGEASEAGYRGIELGPYGYLPLDPTVVTAALGENRLQVVAGTIFDDLVNPTNLPSLLRQTRDICELLKQLPLLEKEPGQRFAGPYLVIIDWGHEARDYAAGHSELAERLDDGAWQTMMEHIRAICYIAWHDYGIRPVIHPHAGGYIEFADELARLVEDIPDGVAGLCLDTGHLYYAGMDPLASLRTYADRLDYIHFKDIDQRVFDAVMKLRIKFFDACAKGVNRMLEMAEAMDMFCMGADGEMFNRTGTPWPEADLTIVDLATYAREGYNAQLSIAYISLINTVNNIAERDQYKGRPLVNVTDEGHIITKNPLLSPYIIKITKMWRKLGAWFWLATQNIDDLPPAAAPMLNMIEWWICLNMPPDEVEKISRFRELTPAQKGLMLSARKESGKYTEGVVLSKSMEVLFRAVPPSLYLALAMTEPEEKKQRYDLMQSMGVDELGAALEVAADLDRKRGIEPLNITFPTPRALENLA</sequence>
<evidence type="ECO:0000259" key="1">
    <source>
        <dbReference type="Pfam" id="PF01261"/>
    </source>
</evidence>
<dbReference type="InterPro" id="IPR050312">
    <property type="entry name" value="IolE/XylAMocC-like"/>
</dbReference>